<evidence type="ECO:0000313" key="4">
    <source>
        <dbReference type="Proteomes" id="UP000078561"/>
    </source>
</evidence>
<dbReference type="PANTHER" id="PTHR42850:SF4">
    <property type="entry name" value="ZINC-DEPENDENT ENDOPOLYPHOSPHATASE"/>
    <property type="match status" value="1"/>
</dbReference>
<protein>
    <recommendedName>
        <fullName evidence="2">Calcineurin-like phosphoesterase domain-containing protein</fullName>
    </recommendedName>
</protein>
<keyword evidence="4" id="KW-1185">Reference proteome</keyword>
<dbReference type="OrthoDB" id="10267127at2759"/>
<feature type="transmembrane region" description="Helical" evidence="1">
    <location>
        <begin position="12"/>
        <end position="34"/>
    </location>
</feature>
<keyword evidence="1" id="KW-0812">Transmembrane</keyword>
<dbReference type="GO" id="GO:0000298">
    <property type="term" value="F:endopolyphosphatase activity"/>
    <property type="evidence" value="ECO:0007669"/>
    <property type="project" value="TreeGrafter"/>
</dbReference>
<dbReference type="GO" id="GO:0016791">
    <property type="term" value="F:phosphatase activity"/>
    <property type="evidence" value="ECO:0007669"/>
    <property type="project" value="TreeGrafter"/>
</dbReference>
<evidence type="ECO:0000259" key="2">
    <source>
        <dbReference type="Pfam" id="PF00149"/>
    </source>
</evidence>
<dbReference type="InParanoid" id="A0A168SXG2"/>
<proteinExistence type="predicted"/>
<dbReference type="Gene3D" id="3.60.21.10">
    <property type="match status" value="1"/>
</dbReference>
<gene>
    <name evidence="3" type="primary">ABSGL_14782.1 scaffold 14966</name>
</gene>
<dbReference type="InterPro" id="IPR004843">
    <property type="entry name" value="Calcineurin-like_PHP"/>
</dbReference>
<dbReference type="OMA" id="CLYGHQL"/>
<evidence type="ECO:0000256" key="1">
    <source>
        <dbReference type="SAM" id="Phobius"/>
    </source>
</evidence>
<accession>A0A168SXG2</accession>
<dbReference type="EMBL" id="LT554985">
    <property type="protein sequence ID" value="SAM09108.1"/>
    <property type="molecule type" value="Genomic_DNA"/>
</dbReference>
<dbReference type="Pfam" id="PF00149">
    <property type="entry name" value="Metallophos"/>
    <property type="match status" value="1"/>
</dbReference>
<dbReference type="CDD" id="cd00144">
    <property type="entry name" value="MPP_PPP_family"/>
    <property type="match status" value="1"/>
</dbReference>
<feature type="domain" description="Calcineurin-like phosphoesterase" evidence="2">
    <location>
        <begin position="74"/>
        <end position="155"/>
    </location>
</feature>
<dbReference type="Proteomes" id="UP000078561">
    <property type="component" value="Unassembled WGS sequence"/>
</dbReference>
<keyword evidence="1" id="KW-1133">Transmembrane helix</keyword>
<dbReference type="STRING" id="4829.A0A168SXG2"/>
<sequence length="315" mass="35134">MVAFDPRSSRRWRYIGGGFALVAVLVVAIVPAVIITNRNKQQAPHDGAFYAQAESQYSNLTRMVSLDHLDSKQRIFVVGDVHGCANELSALVTKLQYNQTTDAMILAGDLVSKGYDNPGVLRLAKALGMYCVRGNHDDYVIRFKTFENEHGAQRMAPPKAYLPEGNVADPMKFKDEHAAIAVNLTMEEYDYLVQCPMVLDLPFMNARVVHGGVDPNIQNVTQNDPHSVFNMRDIADGVPTRDNQAGTHWTDAYNEKQRNNTPPIKIYYGHDASRGLDLENVTFGLDSRCVYGGSLTAMDIKTHQYTQIKCNKYAS</sequence>
<dbReference type="PANTHER" id="PTHR42850">
    <property type="entry name" value="METALLOPHOSPHOESTERASE"/>
    <property type="match status" value="1"/>
</dbReference>
<organism evidence="3">
    <name type="scientific">Absidia glauca</name>
    <name type="common">Pin mould</name>
    <dbReference type="NCBI Taxonomy" id="4829"/>
    <lineage>
        <taxon>Eukaryota</taxon>
        <taxon>Fungi</taxon>
        <taxon>Fungi incertae sedis</taxon>
        <taxon>Mucoromycota</taxon>
        <taxon>Mucoromycotina</taxon>
        <taxon>Mucoromycetes</taxon>
        <taxon>Mucorales</taxon>
        <taxon>Cunninghamellaceae</taxon>
        <taxon>Absidia</taxon>
    </lineage>
</organism>
<dbReference type="AlphaFoldDB" id="A0A168SXG2"/>
<dbReference type="InterPro" id="IPR050126">
    <property type="entry name" value="Ap4A_hydrolase"/>
</dbReference>
<keyword evidence="1" id="KW-0472">Membrane</keyword>
<evidence type="ECO:0000313" key="3">
    <source>
        <dbReference type="EMBL" id="SAM09108.1"/>
    </source>
</evidence>
<dbReference type="SUPFAM" id="SSF56300">
    <property type="entry name" value="Metallo-dependent phosphatases"/>
    <property type="match status" value="1"/>
</dbReference>
<dbReference type="GO" id="GO:0006798">
    <property type="term" value="P:polyphosphate catabolic process"/>
    <property type="evidence" value="ECO:0007669"/>
    <property type="project" value="TreeGrafter"/>
</dbReference>
<dbReference type="InterPro" id="IPR029052">
    <property type="entry name" value="Metallo-depent_PP-like"/>
</dbReference>
<reference evidence="3" key="1">
    <citation type="submission" date="2016-04" db="EMBL/GenBank/DDBJ databases">
        <authorList>
            <person name="Evans L.H."/>
            <person name="Alamgir A."/>
            <person name="Owens N."/>
            <person name="Weber N.D."/>
            <person name="Virtaneva K."/>
            <person name="Barbian K."/>
            <person name="Babar A."/>
            <person name="Rosenke K."/>
        </authorList>
    </citation>
    <scope>NUCLEOTIDE SEQUENCE [LARGE SCALE GENOMIC DNA]</scope>
    <source>
        <strain evidence="3">CBS 101.48</strain>
    </source>
</reference>
<dbReference type="GO" id="GO:0005737">
    <property type="term" value="C:cytoplasm"/>
    <property type="evidence" value="ECO:0007669"/>
    <property type="project" value="TreeGrafter"/>
</dbReference>
<name>A0A168SXG2_ABSGL</name>